<dbReference type="FunFam" id="3.40.33.10:FF:000011">
    <property type="entry name" value="Peptidase inhibitor 16"/>
    <property type="match status" value="1"/>
</dbReference>
<evidence type="ECO:0000256" key="10">
    <source>
        <dbReference type="SAM" id="SignalP"/>
    </source>
</evidence>
<comment type="similarity">
    <text evidence="2">Belongs to the CRISP family.</text>
</comment>
<dbReference type="InterPro" id="IPR014044">
    <property type="entry name" value="CAP_dom"/>
</dbReference>
<feature type="chain" id="PRO_5035289043" description="Peptidase inhibitor 16" evidence="10">
    <location>
        <begin position="23"/>
        <end position="209"/>
    </location>
</feature>
<dbReference type="Proteomes" id="UP000736164">
    <property type="component" value="Unassembled WGS sequence"/>
</dbReference>
<evidence type="ECO:0000256" key="3">
    <source>
        <dbReference type="ARBA" id="ARBA00022525"/>
    </source>
</evidence>
<dbReference type="InterPro" id="IPR018244">
    <property type="entry name" value="Allrgn_V5/Tpx1_CS"/>
</dbReference>
<evidence type="ECO:0000256" key="4">
    <source>
        <dbReference type="ARBA" id="ARBA00022690"/>
    </source>
</evidence>
<keyword evidence="4" id="KW-0646">Protease inhibitor</keyword>
<evidence type="ECO:0000256" key="6">
    <source>
        <dbReference type="ARBA" id="ARBA00023180"/>
    </source>
</evidence>
<evidence type="ECO:0000259" key="11">
    <source>
        <dbReference type="SMART" id="SM00198"/>
    </source>
</evidence>
<name>A0A8J7PAD0_ATRSP</name>
<keyword evidence="5 10" id="KW-0732">Signal</keyword>
<evidence type="ECO:0000256" key="5">
    <source>
        <dbReference type="ARBA" id="ARBA00022729"/>
    </source>
</evidence>
<dbReference type="PROSITE" id="PS01009">
    <property type="entry name" value="CRISP_1"/>
    <property type="match status" value="1"/>
</dbReference>
<comment type="subunit">
    <text evidence="8">Interacts with PSP94/MSMB.</text>
</comment>
<feature type="non-terminal residue" evidence="12">
    <location>
        <position position="1"/>
    </location>
</feature>
<dbReference type="InterPro" id="IPR035940">
    <property type="entry name" value="CAP_sf"/>
</dbReference>
<keyword evidence="13" id="KW-1185">Reference proteome</keyword>
<sequence>QQRDNMLWSSVLWAVLAGLCLAQGYKLSEEEKKTIVDLHNQMRSMVIPSASNMRGMSWGQDLETVATQYAAQCVWEHNLDIQSVFGENLYVGTGSFNVSKAVWRWFQEREDYTYSTNKCRTLKMCGHYTQLVWAESSRVGCGTHLCDEVKGLGFKGATMLVCNYSPAGNAEGEHPYEVGEPCSSCPEYHSCAGSLCGKDNNSSVGSSHC</sequence>
<dbReference type="PRINTS" id="PR00838">
    <property type="entry name" value="V5ALLERGEN"/>
</dbReference>
<evidence type="ECO:0000256" key="7">
    <source>
        <dbReference type="ARBA" id="ARBA00058129"/>
    </source>
</evidence>
<feature type="signal peptide" evidence="10">
    <location>
        <begin position="1"/>
        <end position="22"/>
    </location>
</feature>
<dbReference type="PANTHER" id="PTHR10334">
    <property type="entry name" value="CYSTEINE-RICH SECRETORY PROTEIN-RELATED"/>
    <property type="match status" value="1"/>
</dbReference>
<dbReference type="InterPro" id="IPR001283">
    <property type="entry name" value="CRISP-related"/>
</dbReference>
<keyword evidence="3" id="KW-0964">Secreted</keyword>
<evidence type="ECO:0000313" key="13">
    <source>
        <dbReference type="Proteomes" id="UP000736164"/>
    </source>
</evidence>
<dbReference type="PRINTS" id="PR00837">
    <property type="entry name" value="V5TPXLIKE"/>
</dbReference>
<dbReference type="Gene3D" id="3.40.33.10">
    <property type="entry name" value="CAP"/>
    <property type="match status" value="1"/>
</dbReference>
<comment type="function">
    <text evidence="7">May inhibit cardiomyocyte growth.</text>
</comment>
<feature type="domain" description="SCP" evidence="11">
    <location>
        <begin position="30"/>
        <end position="172"/>
    </location>
</feature>
<evidence type="ECO:0000256" key="2">
    <source>
        <dbReference type="ARBA" id="ARBA00009923"/>
    </source>
</evidence>
<dbReference type="AlphaFoldDB" id="A0A8J7PAD0"/>
<comment type="subcellular location">
    <subcellularLocation>
        <location evidence="1">Secreted</location>
    </subcellularLocation>
</comment>
<dbReference type="InterPro" id="IPR002413">
    <property type="entry name" value="V5_allergen-like"/>
</dbReference>
<evidence type="ECO:0000256" key="9">
    <source>
        <dbReference type="ARBA" id="ARBA00074449"/>
    </source>
</evidence>
<evidence type="ECO:0000256" key="1">
    <source>
        <dbReference type="ARBA" id="ARBA00004613"/>
    </source>
</evidence>
<evidence type="ECO:0000256" key="8">
    <source>
        <dbReference type="ARBA" id="ARBA00063504"/>
    </source>
</evidence>
<dbReference type="Pfam" id="PF00188">
    <property type="entry name" value="CAP"/>
    <property type="match status" value="1"/>
</dbReference>
<organism evidence="12 13">
    <name type="scientific">Atractosteus spatula</name>
    <name type="common">Alligator gar</name>
    <name type="synonym">Lepisosteus spatula</name>
    <dbReference type="NCBI Taxonomy" id="7917"/>
    <lineage>
        <taxon>Eukaryota</taxon>
        <taxon>Metazoa</taxon>
        <taxon>Chordata</taxon>
        <taxon>Craniata</taxon>
        <taxon>Vertebrata</taxon>
        <taxon>Euteleostomi</taxon>
        <taxon>Actinopterygii</taxon>
        <taxon>Neopterygii</taxon>
        <taxon>Holostei</taxon>
        <taxon>Semionotiformes</taxon>
        <taxon>Lepisosteidae</taxon>
        <taxon>Atractosteus</taxon>
    </lineage>
</organism>
<dbReference type="SUPFAM" id="SSF55797">
    <property type="entry name" value="PR-1-like"/>
    <property type="match status" value="1"/>
</dbReference>
<proteinExistence type="inferred from homology"/>
<keyword evidence="6" id="KW-0325">Glycoprotein</keyword>
<gene>
    <name evidence="12" type="primary">Pi16</name>
    <name evidence="12" type="ORF">GTO95_0018525</name>
</gene>
<dbReference type="EMBL" id="JAAWVO010073500">
    <property type="protein sequence ID" value="MBN3324901.1"/>
    <property type="molecule type" value="Genomic_DNA"/>
</dbReference>
<dbReference type="GO" id="GO:0005576">
    <property type="term" value="C:extracellular region"/>
    <property type="evidence" value="ECO:0007669"/>
    <property type="project" value="UniProtKB-SubCell"/>
</dbReference>
<reference evidence="12" key="1">
    <citation type="journal article" date="2021" name="Cell">
        <title>Tracing the genetic footprints of vertebrate landing in non-teleost ray-finned fishes.</title>
        <authorList>
            <person name="Bi X."/>
            <person name="Wang K."/>
            <person name="Yang L."/>
            <person name="Pan H."/>
            <person name="Jiang H."/>
            <person name="Wei Q."/>
            <person name="Fang M."/>
            <person name="Yu H."/>
            <person name="Zhu C."/>
            <person name="Cai Y."/>
            <person name="He Y."/>
            <person name="Gan X."/>
            <person name="Zeng H."/>
            <person name="Yu D."/>
            <person name="Zhu Y."/>
            <person name="Jiang H."/>
            <person name="Qiu Q."/>
            <person name="Yang H."/>
            <person name="Zhang Y.E."/>
            <person name="Wang W."/>
            <person name="Zhu M."/>
            <person name="He S."/>
            <person name="Zhang G."/>
        </authorList>
    </citation>
    <scope>NUCLEOTIDE SEQUENCE</scope>
    <source>
        <strain evidence="12">Allg_001</strain>
    </source>
</reference>
<accession>A0A8J7PAD0</accession>
<evidence type="ECO:0000313" key="12">
    <source>
        <dbReference type="EMBL" id="MBN3324901.1"/>
    </source>
</evidence>
<dbReference type="GO" id="GO:0030414">
    <property type="term" value="F:peptidase inhibitor activity"/>
    <property type="evidence" value="ECO:0007669"/>
    <property type="project" value="UniProtKB-KW"/>
</dbReference>
<dbReference type="SMART" id="SM00198">
    <property type="entry name" value="SCP"/>
    <property type="match status" value="1"/>
</dbReference>
<feature type="non-terminal residue" evidence="12">
    <location>
        <position position="209"/>
    </location>
</feature>
<comment type="caution">
    <text evidence="12">The sequence shown here is derived from an EMBL/GenBank/DDBJ whole genome shotgun (WGS) entry which is preliminary data.</text>
</comment>
<protein>
    <recommendedName>
        <fullName evidence="9">Peptidase inhibitor 16</fullName>
    </recommendedName>
</protein>